<comment type="caution">
    <text evidence="1">The sequence shown here is derived from an EMBL/GenBank/DDBJ whole genome shotgun (WGS) entry which is preliminary data.</text>
</comment>
<gene>
    <name evidence="1" type="ORF">Patl1_12560</name>
</gene>
<organism evidence="1 2">
    <name type="scientific">Pistacia atlantica</name>
    <dbReference type="NCBI Taxonomy" id="434234"/>
    <lineage>
        <taxon>Eukaryota</taxon>
        <taxon>Viridiplantae</taxon>
        <taxon>Streptophyta</taxon>
        <taxon>Embryophyta</taxon>
        <taxon>Tracheophyta</taxon>
        <taxon>Spermatophyta</taxon>
        <taxon>Magnoliopsida</taxon>
        <taxon>eudicotyledons</taxon>
        <taxon>Gunneridae</taxon>
        <taxon>Pentapetalae</taxon>
        <taxon>rosids</taxon>
        <taxon>malvids</taxon>
        <taxon>Sapindales</taxon>
        <taxon>Anacardiaceae</taxon>
        <taxon>Pistacia</taxon>
    </lineage>
</organism>
<dbReference type="Proteomes" id="UP001164250">
    <property type="component" value="Chromosome 8"/>
</dbReference>
<accession>A0ACC1AVF6</accession>
<name>A0ACC1AVF6_9ROSI</name>
<dbReference type="EMBL" id="CM047904">
    <property type="protein sequence ID" value="KAJ0090578.1"/>
    <property type="molecule type" value="Genomic_DNA"/>
</dbReference>
<proteinExistence type="predicted"/>
<sequence>MWLQQYRLYLKRIGCVVNQQANMVAGLGSTDPSYLRMGSVKGPENFHSLAGPGQFQNSTLRSFPPGGMLGRLNTPAGLGMRGLPSGMINDQTKFHPSILPGSQRDARLTFGPSNNPHLGVTNNPLMLAGQPQETQDHGRFNDNWSTAVQSSGIAANSFSFGDCFKQSALHPCNLRDNLSTMALQIGNNPCDVSSMPPLDNQFQESKADLPFQGVPISKNAGQMISNVPQGWQNHKHDASYRSNIGCNLLNSGIPINGDSGDFGPKLGPKSGMQTSLNPKEEYLMVQQKTQSGYISDNVDSLEDLVSSMVKQFIMPLNSPHMVSLDHIQPNAVKIMLIGAALYDPNSNMYQLWNWVLDSSRGTAREVRHGPPIIWTHIGTWKLKDPNVYGIGAPALEVGPGAGILTFNQIVDFNTANSSTVKFDDETVGYYSYAEDSWVGYDDVESLQIHGDVDSFQKSTGFSSFDCLYLFL</sequence>
<keyword evidence="2" id="KW-1185">Reference proteome</keyword>
<evidence type="ECO:0000313" key="1">
    <source>
        <dbReference type="EMBL" id="KAJ0090578.1"/>
    </source>
</evidence>
<protein>
    <submittedName>
        <fullName evidence="1">Uncharacterized protein</fullName>
    </submittedName>
</protein>
<evidence type="ECO:0000313" key="2">
    <source>
        <dbReference type="Proteomes" id="UP001164250"/>
    </source>
</evidence>
<reference evidence="2" key="1">
    <citation type="journal article" date="2023" name="G3 (Bethesda)">
        <title>Genome assembly and association tests identify interacting loci associated with vigor, precocity, and sex in interspecific pistachio rootstocks.</title>
        <authorList>
            <person name="Palmer W."/>
            <person name="Jacygrad E."/>
            <person name="Sagayaradj S."/>
            <person name="Cavanaugh K."/>
            <person name="Han R."/>
            <person name="Bertier L."/>
            <person name="Beede B."/>
            <person name="Kafkas S."/>
            <person name="Golino D."/>
            <person name="Preece J."/>
            <person name="Michelmore R."/>
        </authorList>
    </citation>
    <scope>NUCLEOTIDE SEQUENCE [LARGE SCALE GENOMIC DNA]</scope>
</reference>